<dbReference type="STRING" id="81857.IV38_GL000108"/>
<accession>A0A0R2FVE4</accession>
<feature type="region of interest" description="Disordered" evidence="1">
    <location>
        <begin position="164"/>
        <end position="183"/>
    </location>
</feature>
<proteinExistence type="predicted"/>
<gene>
    <name evidence="2" type="ORF">IV38_GL000108</name>
    <name evidence="3" type="ORF">IV40_GL001410</name>
</gene>
<dbReference type="AlphaFoldDB" id="A0A0R2FVE4"/>
<feature type="region of interest" description="Disordered" evidence="1">
    <location>
        <begin position="1"/>
        <end position="96"/>
    </location>
</feature>
<dbReference type="InterPro" id="IPR025580">
    <property type="entry name" value="Gp46"/>
</dbReference>
<organism evidence="2 5">
    <name type="scientific">Lactobacillus selangorensis</name>
    <dbReference type="NCBI Taxonomy" id="81857"/>
    <lineage>
        <taxon>Bacteria</taxon>
        <taxon>Bacillati</taxon>
        <taxon>Bacillota</taxon>
        <taxon>Bacilli</taxon>
        <taxon>Lactobacillales</taxon>
        <taxon>Lactobacillaceae</taxon>
        <taxon>Lactobacillus</taxon>
    </lineage>
</organism>
<feature type="compositionally biased region" description="Polar residues" evidence="1">
    <location>
        <begin position="170"/>
        <end position="183"/>
    </location>
</feature>
<feature type="compositionally biased region" description="Low complexity" evidence="1">
    <location>
        <begin position="23"/>
        <end position="35"/>
    </location>
</feature>
<dbReference type="EMBL" id="JQAZ01000004">
    <property type="protein sequence ID" value="KRN31414.1"/>
    <property type="molecule type" value="Genomic_DNA"/>
</dbReference>
<evidence type="ECO:0000313" key="3">
    <source>
        <dbReference type="EMBL" id="KRN31414.1"/>
    </source>
</evidence>
<comment type="caution">
    <text evidence="2">The sequence shown here is derived from an EMBL/GenBank/DDBJ whole genome shotgun (WGS) entry which is preliminary data.</text>
</comment>
<evidence type="ECO:0008006" key="6">
    <source>
        <dbReference type="Google" id="ProtNLM"/>
    </source>
</evidence>
<dbReference type="Proteomes" id="UP000051751">
    <property type="component" value="Unassembled WGS sequence"/>
</dbReference>
<protein>
    <recommendedName>
        <fullName evidence="6">DUF4355 domain-containing protein</fullName>
    </recommendedName>
</protein>
<evidence type="ECO:0000313" key="2">
    <source>
        <dbReference type="EMBL" id="KRN29228.1"/>
    </source>
</evidence>
<keyword evidence="4" id="KW-1185">Reference proteome</keyword>
<name>A0A0R2FVE4_9LACO</name>
<reference evidence="4 5" key="1">
    <citation type="journal article" date="2015" name="Genome Announc.">
        <title>Expanding the biotechnology potential of lactobacilli through comparative genomics of 213 strains and associated genera.</title>
        <authorList>
            <person name="Sun Z."/>
            <person name="Harris H.M."/>
            <person name="McCann A."/>
            <person name="Guo C."/>
            <person name="Argimon S."/>
            <person name="Zhang W."/>
            <person name="Yang X."/>
            <person name="Jeffery I.B."/>
            <person name="Cooney J.C."/>
            <person name="Kagawa T.F."/>
            <person name="Liu W."/>
            <person name="Song Y."/>
            <person name="Salvetti E."/>
            <person name="Wrobel A."/>
            <person name="Rasinkangas P."/>
            <person name="Parkhill J."/>
            <person name="Rea M.C."/>
            <person name="O'Sullivan O."/>
            <person name="Ritari J."/>
            <person name="Douillard F.P."/>
            <person name="Paul Ross R."/>
            <person name="Yang R."/>
            <person name="Briner A.E."/>
            <person name="Felis G.E."/>
            <person name="de Vos W.M."/>
            <person name="Barrangou R."/>
            <person name="Klaenhammer T.R."/>
            <person name="Caufield P.W."/>
            <person name="Cui Y."/>
            <person name="Zhang H."/>
            <person name="O'Toole P.W."/>
        </authorList>
    </citation>
    <scope>NUCLEOTIDE SEQUENCE [LARGE SCALE GENOMIC DNA]</scope>
    <source>
        <strain evidence="2 5">ATCC BAA-66</strain>
        <strain evidence="3 4">DSM 13344</strain>
    </source>
</reference>
<feature type="compositionally biased region" description="Basic and acidic residues" evidence="1">
    <location>
        <begin position="53"/>
        <end position="96"/>
    </location>
</feature>
<dbReference type="EMBL" id="JQAT01000001">
    <property type="protein sequence ID" value="KRN29228.1"/>
    <property type="molecule type" value="Genomic_DNA"/>
</dbReference>
<sequence>MKMHLQYFAKDSGSDPNSAEGQTEGSNETEGQSEGSENEGSKSEGGKTFTQEELDRIVADSVAREQKKAQEALNESKKLQKMNADQKRDYENEKLKSEVEEAKATLAKYQMTDTARKMLSEKGINATDEDLQLVTTSEAESTQKNVEQMIAFADRIRSDVKKEFMRGTTPRETGSKMTGVTQSDFDSMSYDERTKIQQTNPDLFKKLTGGF</sequence>
<dbReference type="RefSeq" id="WP_057769691.1">
    <property type="nucleotide sequence ID" value="NZ_JQAT01000001.1"/>
</dbReference>
<evidence type="ECO:0000256" key="1">
    <source>
        <dbReference type="SAM" id="MobiDB-lite"/>
    </source>
</evidence>
<evidence type="ECO:0000313" key="4">
    <source>
        <dbReference type="Proteomes" id="UP000051645"/>
    </source>
</evidence>
<dbReference type="PATRIC" id="fig|81857.3.peg.111"/>
<dbReference type="OrthoDB" id="2330052at2"/>
<evidence type="ECO:0000313" key="5">
    <source>
        <dbReference type="Proteomes" id="UP000051751"/>
    </source>
</evidence>
<dbReference type="Pfam" id="PF14265">
    <property type="entry name" value="DUF4355"/>
    <property type="match status" value="1"/>
</dbReference>
<dbReference type="Proteomes" id="UP000051645">
    <property type="component" value="Unassembled WGS sequence"/>
</dbReference>